<comment type="caution">
    <text evidence="2">The sequence shown here is derived from an EMBL/GenBank/DDBJ whole genome shotgun (WGS) entry which is preliminary data.</text>
</comment>
<organism evidence="2 3">
    <name type="scientific">Rubrivivax gelatinosus</name>
    <name type="common">Rhodocyclus gelatinosus</name>
    <name type="synonym">Rhodopseudomonas gelatinosa</name>
    <dbReference type="NCBI Taxonomy" id="28068"/>
    <lineage>
        <taxon>Bacteria</taxon>
        <taxon>Pseudomonadati</taxon>
        <taxon>Pseudomonadota</taxon>
        <taxon>Betaproteobacteria</taxon>
        <taxon>Burkholderiales</taxon>
        <taxon>Sphaerotilaceae</taxon>
        <taxon>Rubrivivax</taxon>
    </lineage>
</organism>
<evidence type="ECO:0000256" key="1">
    <source>
        <dbReference type="SAM" id="MobiDB-lite"/>
    </source>
</evidence>
<dbReference type="EMBL" id="SLXD01000005">
    <property type="protein sequence ID" value="TCP02960.1"/>
    <property type="molecule type" value="Genomic_DNA"/>
</dbReference>
<protein>
    <submittedName>
        <fullName evidence="2">Uncharacterized protein</fullName>
    </submittedName>
</protein>
<gene>
    <name evidence="2" type="ORF">EV684_105126</name>
</gene>
<proteinExistence type="predicted"/>
<evidence type="ECO:0000313" key="2">
    <source>
        <dbReference type="EMBL" id="TCP02960.1"/>
    </source>
</evidence>
<name>A0A4R2M993_RUBGE</name>
<dbReference type="GeneID" id="99684607"/>
<dbReference type="RefSeq" id="WP_132646568.1">
    <property type="nucleotide sequence ID" value="NZ_CP181386.1"/>
</dbReference>
<reference evidence="2 3" key="1">
    <citation type="submission" date="2019-03" db="EMBL/GenBank/DDBJ databases">
        <title>Genomic Encyclopedia of Type Strains, Phase IV (KMG-IV): sequencing the most valuable type-strain genomes for metagenomic binning, comparative biology and taxonomic classification.</title>
        <authorList>
            <person name="Goeker M."/>
        </authorList>
    </citation>
    <scope>NUCLEOTIDE SEQUENCE [LARGE SCALE GENOMIC DNA]</scope>
    <source>
        <strain evidence="2 3">DSM 1709</strain>
    </source>
</reference>
<feature type="region of interest" description="Disordered" evidence="1">
    <location>
        <begin position="26"/>
        <end position="73"/>
    </location>
</feature>
<feature type="compositionally biased region" description="Low complexity" evidence="1">
    <location>
        <begin position="48"/>
        <end position="57"/>
    </location>
</feature>
<sequence length="73" mass="7341">MLHLVPFAAGVAAGVFALRWIQRGKNSSAADMAPPAPAATPADPAPAEPAATDSAAPRARRPRKRAAADEAAA</sequence>
<dbReference type="AlphaFoldDB" id="A0A4R2M993"/>
<evidence type="ECO:0000313" key="3">
    <source>
        <dbReference type="Proteomes" id="UP000295106"/>
    </source>
</evidence>
<feature type="compositionally biased region" description="Pro residues" evidence="1">
    <location>
        <begin position="34"/>
        <end position="47"/>
    </location>
</feature>
<accession>A0A4R2M993</accession>
<dbReference type="Proteomes" id="UP000295106">
    <property type="component" value="Unassembled WGS sequence"/>
</dbReference>